<keyword evidence="1" id="KW-1133">Transmembrane helix</keyword>
<keyword evidence="3" id="KW-1185">Reference proteome</keyword>
<dbReference type="AlphaFoldDB" id="A0A9Q2D0Z4"/>
<feature type="transmembrane region" description="Helical" evidence="1">
    <location>
        <begin position="35"/>
        <end position="53"/>
    </location>
</feature>
<evidence type="ECO:0000313" key="3">
    <source>
        <dbReference type="Proteomes" id="UP000579136"/>
    </source>
</evidence>
<dbReference type="RefSeq" id="WP_183675147.1">
    <property type="nucleotide sequence ID" value="NZ_CBCRYX010000009.1"/>
</dbReference>
<comment type="caution">
    <text evidence="2">The sequence shown here is derived from an EMBL/GenBank/DDBJ whole genome shotgun (WGS) entry which is preliminary data.</text>
</comment>
<keyword evidence="1" id="KW-0472">Membrane</keyword>
<reference evidence="2 3" key="1">
    <citation type="submission" date="2020-08" db="EMBL/GenBank/DDBJ databases">
        <title>Genomic Encyclopedia of Type Strains, Phase IV (KMG-IV): sequencing the most valuable type-strain genomes for metagenomic binning, comparative biology and taxonomic classification.</title>
        <authorList>
            <person name="Goeker M."/>
        </authorList>
    </citation>
    <scope>NUCLEOTIDE SEQUENCE [LARGE SCALE GENOMIC DNA]</scope>
    <source>
        <strain evidence="2 3">DSM 19163</strain>
    </source>
</reference>
<evidence type="ECO:0000256" key="1">
    <source>
        <dbReference type="SAM" id="Phobius"/>
    </source>
</evidence>
<dbReference type="Proteomes" id="UP000579136">
    <property type="component" value="Unassembled WGS sequence"/>
</dbReference>
<name>A0A9Q2D0Z4_9STAP</name>
<evidence type="ECO:0000313" key="2">
    <source>
        <dbReference type="EMBL" id="MBB5176522.1"/>
    </source>
</evidence>
<sequence>MSKTLLAFTLIALMILLSYWGVTFVAPNFGYARSVAISIILGSVAGFYIYTIIDNNYLD</sequence>
<organism evidence="2 3">
    <name type="scientific">Nosocomiicoccus ampullae</name>
    <dbReference type="NCBI Taxonomy" id="489910"/>
    <lineage>
        <taxon>Bacteria</taxon>
        <taxon>Bacillati</taxon>
        <taxon>Bacillota</taxon>
        <taxon>Bacilli</taxon>
        <taxon>Bacillales</taxon>
        <taxon>Staphylococcaceae</taxon>
        <taxon>Nosocomiicoccus</taxon>
    </lineage>
</organism>
<accession>A0A9Q2D0Z4</accession>
<protein>
    <submittedName>
        <fullName evidence="2">Uncharacterized protein</fullName>
    </submittedName>
</protein>
<dbReference type="EMBL" id="JACHHF010000008">
    <property type="protein sequence ID" value="MBB5176522.1"/>
    <property type="molecule type" value="Genomic_DNA"/>
</dbReference>
<keyword evidence="1" id="KW-0812">Transmembrane</keyword>
<proteinExistence type="predicted"/>
<gene>
    <name evidence="2" type="ORF">HNQ45_001410</name>
</gene>